<evidence type="ECO:0000313" key="3">
    <source>
        <dbReference type="EMBL" id="MCH80436.1"/>
    </source>
</evidence>
<dbReference type="Proteomes" id="UP000265520">
    <property type="component" value="Unassembled WGS sequence"/>
</dbReference>
<dbReference type="GO" id="GO:0004519">
    <property type="term" value="F:endonuclease activity"/>
    <property type="evidence" value="ECO:0007669"/>
    <property type="project" value="UniProtKB-KW"/>
</dbReference>
<dbReference type="EMBL" id="LXQA010001054">
    <property type="protein sequence ID" value="MCH80436.1"/>
    <property type="molecule type" value="Genomic_DNA"/>
</dbReference>
<keyword evidence="4" id="KW-1185">Reference proteome</keyword>
<evidence type="ECO:0000259" key="2">
    <source>
        <dbReference type="Pfam" id="PF03372"/>
    </source>
</evidence>
<feature type="region of interest" description="Disordered" evidence="1">
    <location>
        <begin position="453"/>
        <end position="492"/>
    </location>
</feature>
<dbReference type="SUPFAM" id="SSF56219">
    <property type="entry name" value="DNase I-like"/>
    <property type="match status" value="1"/>
</dbReference>
<protein>
    <submittedName>
        <fullName evidence="3">Endonuclease/exonuclease/phosphatase family protein</fullName>
    </submittedName>
</protein>
<feature type="compositionally biased region" description="Basic and acidic residues" evidence="1">
    <location>
        <begin position="1"/>
        <end position="19"/>
    </location>
</feature>
<dbReference type="Gene3D" id="3.60.10.10">
    <property type="entry name" value="Endonuclease/exonuclease/phosphatase"/>
    <property type="match status" value="1"/>
</dbReference>
<keyword evidence="3" id="KW-0269">Exonuclease</keyword>
<dbReference type="Pfam" id="PF03372">
    <property type="entry name" value="Exo_endo_phos"/>
    <property type="match status" value="1"/>
</dbReference>
<keyword evidence="3" id="KW-0255">Endonuclease</keyword>
<dbReference type="InterPro" id="IPR005135">
    <property type="entry name" value="Endo/exonuclease/phosphatase"/>
</dbReference>
<gene>
    <name evidence="3" type="ORF">A2U01_0001204</name>
</gene>
<dbReference type="AlphaFoldDB" id="A0A392LZK2"/>
<dbReference type="GO" id="GO:0004527">
    <property type="term" value="F:exonuclease activity"/>
    <property type="evidence" value="ECO:0007669"/>
    <property type="project" value="UniProtKB-KW"/>
</dbReference>
<dbReference type="InterPro" id="IPR036691">
    <property type="entry name" value="Endo/exonu/phosph_ase_sf"/>
</dbReference>
<feature type="region of interest" description="Disordered" evidence="1">
    <location>
        <begin position="1"/>
        <end position="27"/>
    </location>
</feature>
<feature type="non-terminal residue" evidence="3">
    <location>
        <position position="1083"/>
    </location>
</feature>
<evidence type="ECO:0000256" key="1">
    <source>
        <dbReference type="SAM" id="MobiDB-lite"/>
    </source>
</evidence>
<feature type="compositionally biased region" description="Polar residues" evidence="1">
    <location>
        <begin position="458"/>
        <end position="468"/>
    </location>
</feature>
<name>A0A392LZK2_9FABA</name>
<comment type="caution">
    <text evidence="3">The sequence shown here is derived from an EMBL/GenBank/DDBJ whole genome shotgun (WGS) entry which is preliminary data.</text>
</comment>
<feature type="non-terminal residue" evidence="3">
    <location>
        <position position="1"/>
    </location>
</feature>
<sequence length="1083" mass="121435">NEKRRQEESPTHHVIRDEGEGSVQPGRSFKKALVNANGVQEVREKIDASMEESLKVEVDSSVLKELERSFVGVLALKVNVRRIKITIYMEGLPHINVTDMGRNLVLISSPKPGELENLCKTKADWLCYYFKEVRPWSPSVYADRRDTWVKVFGIPLHAWGENLFKVIGGKYGEFLDFDEVTASRSKLDVARIKIATSFRGSIDDPLKINVLGVVYTIWVVEEKDFAPAFFNGSRIDNQEISWVESSNFPAEAVEKLGEEDGGSTKKGEEEGRVDGLAGHCQEYGVKSHRDGDGTVASVEICQDFPGVSANILEAKKDKRVQIDVSTEIFVGSKEENCCFQGEKGGEGPSVEGFKKVEQHVIGMCPLEGCKVDYGGPTVLHVAFNEKQVLSPAKELGRFLPKGRSTSLPPRRSDGFLEELGQNMDGGLDFDDSISLIEIRGGVNNNENIEEQLEHEKNTTGTRGSNSVQRGRLKRRGRRSKTPNHSKFSKPSNHATLCVPKFLQLAKVLRDGGTRRRRNMSRNGEPMLLSNSDIVADSASSNQVNGEDEISTVPESLEGVNSEVVLPGRGITPRSGIEFLLNDEIEDASISRAEQVSEASKLLRIQKQVKEGGMGAKEWFPMIVASYNIRGLGGRVKRRRIRDLVREHKVDFLALQETKLESVSEKLCHSLWGADDCGWAFLPSVGASGGILSIWGKSNANLIFSFMGEGYVGVCLEWGVLKTISFVLNVYSKCDLPSKRSLWNNIISSKVEFGNGIWCIVGDFNAVVSPEERRGVNLAPSLSLEMIGFRNFIDKLNMLDLPLLGRRFTWLHANGRSMSRIDRILVSPEWVDVWGVSSVWVCPRDVSDHCPLILKNPTNDWGPKPFRFNNNWLVHVNFKKVVEERWRAQEVSGWMGYVLKEKLRGLKATLKDWSKKEFGNLEFRLSKIVEDIHDLDTKGELVGLAPLEVTLRKNLFCDFWKLLKHKEAILFQRSRTKWISQGDANSKFFHGSILARKRRNSIVALKEGNSWLESPLQIREAVETFFNNHFTSRSMVRPNLDGITFPSLSLDENLLVTAPFSLDEIHKVVRESDGNKSPGPDGFN</sequence>
<evidence type="ECO:0000313" key="4">
    <source>
        <dbReference type="Proteomes" id="UP000265520"/>
    </source>
</evidence>
<accession>A0A392LZK2</accession>
<organism evidence="3 4">
    <name type="scientific">Trifolium medium</name>
    <dbReference type="NCBI Taxonomy" id="97028"/>
    <lineage>
        <taxon>Eukaryota</taxon>
        <taxon>Viridiplantae</taxon>
        <taxon>Streptophyta</taxon>
        <taxon>Embryophyta</taxon>
        <taxon>Tracheophyta</taxon>
        <taxon>Spermatophyta</taxon>
        <taxon>Magnoliopsida</taxon>
        <taxon>eudicotyledons</taxon>
        <taxon>Gunneridae</taxon>
        <taxon>Pentapetalae</taxon>
        <taxon>rosids</taxon>
        <taxon>fabids</taxon>
        <taxon>Fabales</taxon>
        <taxon>Fabaceae</taxon>
        <taxon>Papilionoideae</taxon>
        <taxon>50 kb inversion clade</taxon>
        <taxon>NPAAA clade</taxon>
        <taxon>Hologalegina</taxon>
        <taxon>IRL clade</taxon>
        <taxon>Trifolieae</taxon>
        <taxon>Trifolium</taxon>
    </lineage>
</organism>
<reference evidence="3 4" key="1">
    <citation type="journal article" date="2018" name="Front. Plant Sci.">
        <title>Red Clover (Trifolium pratense) and Zigzag Clover (T. medium) - A Picture of Genomic Similarities and Differences.</title>
        <authorList>
            <person name="Dluhosova J."/>
            <person name="Istvanek J."/>
            <person name="Nedelnik J."/>
            <person name="Repkova J."/>
        </authorList>
    </citation>
    <scope>NUCLEOTIDE SEQUENCE [LARGE SCALE GENOMIC DNA]</scope>
    <source>
        <strain evidence="4">cv. 10/8</strain>
        <tissue evidence="3">Leaf</tissue>
    </source>
</reference>
<proteinExistence type="predicted"/>
<keyword evidence="3" id="KW-0378">Hydrolase</keyword>
<keyword evidence="3" id="KW-0540">Nuclease</keyword>
<feature type="domain" description="Endonuclease/exonuclease/phosphatase" evidence="2">
    <location>
        <begin position="624"/>
        <end position="848"/>
    </location>
</feature>
<feature type="compositionally biased region" description="Basic residues" evidence="1">
    <location>
        <begin position="470"/>
        <end position="487"/>
    </location>
</feature>
<dbReference type="PANTHER" id="PTHR33710">
    <property type="entry name" value="BNAC02G09200D PROTEIN"/>
    <property type="match status" value="1"/>
</dbReference>
<dbReference type="PANTHER" id="PTHR33710:SF64">
    <property type="entry name" value="ENDONUCLEASE_EXONUCLEASE_PHOSPHATASE DOMAIN-CONTAINING PROTEIN"/>
    <property type="match status" value="1"/>
</dbReference>